<keyword evidence="4" id="KW-0238">DNA-binding</keyword>
<dbReference type="NCBIfam" id="TIGR02937">
    <property type="entry name" value="sigma70-ECF"/>
    <property type="match status" value="1"/>
</dbReference>
<evidence type="ECO:0000259" key="7">
    <source>
        <dbReference type="Pfam" id="PF08281"/>
    </source>
</evidence>
<dbReference type="CDD" id="cd06171">
    <property type="entry name" value="Sigma70_r4"/>
    <property type="match status" value="1"/>
</dbReference>
<keyword evidence="2" id="KW-0805">Transcription regulation</keyword>
<evidence type="ECO:0000256" key="5">
    <source>
        <dbReference type="ARBA" id="ARBA00023163"/>
    </source>
</evidence>
<organism evidence="8 9">
    <name type="scientific">Neolewinella antarctica</name>
    <dbReference type="NCBI Taxonomy" id="442734"/>
    <lineage>
        <taxon>Bacteria</taxon>
        <taxon>Pseudomonadati</taxon>
        <taxon>Bacteroidota</taxon>
        <taxon>Saprospiria</taxon>
        <taxon>Saprospirales</taxon>
        <taxon>Lewinellaceae</taxon>
        <taxon>Neolewinella</taxon>
    </lineage>
</organism>
<gene>
    <name evidence="8" type="ORF">GGR27_002610</name>
</gene>
<dbReference type="InterPro" id="IPR039425">
    <property type="entry name" value="RNA_pol_sigma-70-like"/>
</dbReference>
<dbReference type="PANTHER" id="PTHR43133:SF8">
    <property type="entry name" value="RNA POLYMERASE SIGMA FACTOR HI_1459-RELATED"/>
    <property type="match status" value="1"/>
</dbReference>
<evidence type="ECO:0000256" key="4">
    <source>
        <dbReference type="ARBA" id="ARBA00023125"/>
    </source>
</evidence>
<dbReference type="InterPro" id="IPR013325">
    <property type="entry name" value="RNA_pol_sigma_r2"/>
</dbReference>
<dbReference type="InterPro" id="IPR036388">
    <property type="entry name" value="WH-like_DNA-bd_sf"/>
</dbReference>
<evidence type="ECO:0000256" key="3">
    <source>
        <dbReference type="ARBA" id="ARBA00023082"/>
    </source>
</evidence>
<sequence>MHPEKDKQTRFLAAYAQVHEGFLRYCSALAFERMDVEDLVQDALLAAYKKFDELTEPAKLQGYLIRVARNRSVSFFRSSRQKAELTDLHAQRLTARGAGPEELADVHLLYRAIHKLPAKQRDAVLLYEISGYPQREIAELLGVSEPAVKMLLQRARKKLTAILTEPGTNLTALLQTAKSIAL</sequence>
<keyword evidence="3" id="KW-0731">Sigma factor</keyword>
<dbReference type="InterPro" id="IPR013249">
    <property type="entry name" value="RNA_pol_sigma70_r4_t2"/>
</dbReference>
<reference evidence="8 9" key="1">
    <citation type="submission" date="2020-03" db="EMBL/GenBank/DDBJ databases">
        <title>Genomic Encyclopedia of Type Strains, Phase IV (KMG-IV): sequencing the most valuable type-strain genomes for metagenomic binning, comparative biology and taxonomic classification.</title>
        <authorList>
            <person name="Goeker M."/>
        </authorList>
    </citation>
    <scope>NUCLEOTIDE SEQUENCE [LARGE SCALE GENOMIC DNA]</scope>
    <source>
        <strain evidence="8 9">DSM 105096</strain>
    </source>
</reference>
<dbReference type="SUPFAM" id="SSF88946">
    <property type="entry name" value="Sigma2 domain of RNA polymerase sigma factors"/>
    <property type="match status" value="1"/>
</dbReference>
<feature type="domain" description="RNA polymerase sigma-70 region 2" evidence="6">
    <location>
        <begin position="21"/>
        <end position="80"/>
    </location>
</feature>
<proteinExistence type="inferred from homology"/>
<feature type="domain" description="RNA polymerase sigma factor 70 region 4 type 2" evidence="7">
    <location>
        <begin position="108"/>
        <end position="159"/>
    </location>
</feature>
<protein>
    <submittedName>
        <fullName evidence="8">RNA polymerase sigma-70 factor (ECF subfamily)</fullName>
    </submittedName>
</protein>
<keyword evidence="5" id="KW-0804">Transcription</keyword>
<dbReference type="Gene3D" id="1.10.10.10">
    <property type="entry name" value="Winged helix-like DNA-binding domain superfamily/Winged helix DNA-binding domain"/>
    <property type="match status" value="1"/>
</dbReference>
<comment type="caution">
    <text evidence="8">The sequence shown here is derived from an EMBL/GenBank/DDBJ whole genome shotgun (WGS) entry which is preliminary data.</text>
</comment>
<dbReference type="InterPro" id="IPR007627">
    <property type="entry name" value="RNA_pol_sigma70_r2"/>
</dbReference>
<evidence type="ECO:0000313" key="9">
    <source>
        <dbReference type="Proteomes" id="UP000770785"/>
    </source>
</evidence>
<name>A0ABX0XD10_9BACT</name>
<dbReference type="InterPro" id="IPR013324">
    <property type="entry name" value="RNA_pol_sigma_r3/r4-like"/>
</dbReference>
<dbReference type="EMBL" id="JAATJH010000004">
    <property type="protein sequence ID" value="NJC27097.1"/>
    <property type="molecule type" value="Genomic_DNA"/>
</dbReference>
<dbReference type="Pfam" id="PF08281">
    <property type="entry name" value="Sigma70_r4_2"/>
    <property type="match status" value="1"/>
</dbReference>
<evidence type="ECO:0000256" key="2">
    <source>
        <dbReference type="ARBA" id="ARBA00023015"/>
    </source>
</evidence>
<keyword evidence="9" id="KW-1185">Reference proteome</keyword>
<evidence type="ECO:0000259" key="6">
    <source>
        <dbReference type="Pfam" id="PF04542"/>
    </source>
</evidence>
<comment type="similarity">
    <text evidence="1">Belongs to the sigma-70 factor family. ECF subfamily.</text>
</comment>
<dbReference type="RefSeq" id="WP_168037894.1">
    <property type="nucleotide sequence ID" value="NZ_JAATJH010000004.1"/>
</dbReference>
<dbReference type="PANTHER" id="PTHR43133">
    <property type="entry name" value="RNA POLYMERASE ECF-TYPE SIGMA FACTO"/>
    <property type="match status" value="1"/>
</dbReference>
<dbReference type="SUPFAM" id="SSF88659">
    <property type="entry name" value="Sigma3 and sigma4 domains of RNA polymerase sigma factors"/>
    <property type="match status" value="1"/>
</dbReference>
<dbReference type="Gene3D" id="1.10.1740.10">
    <property type="match status" value="1"/>
</dbReference>
<accession>A0ABX0XD10</accession>
<dbReference type="Pfam" id="PF04542">
    <property type="entry name" value="Sigma70_r2"/>
    <property type="match status" value="1"/>
</dbReference>
<dbReference type="InterPro" id="IPR014284">
    <property type="entry name" value="RNA_pol_sigma-70_dom"/>
</dbReference>
<evidence type="ECO:0000256" key="1">
    <source>
        <dbReference type="ARBA" id="ARBA00010641"/>
    </source>
</evidence>
<evidence type="ECO:0000313" key="8">
    <source>
        <dbReference type="EMBL" id="NJC27097.1"/>
    </source>
</evidence>
<dbReference type="Proteomes" id="UP000770785">
    <property type="component" value="Unassembled WGS sequence"/>
</dbReference>